<dbReference type="GO" id="GO:0033615">
    <property type="term" value="P:mitochondrial proton-transporting ATP synthase complex assembly"/>
    <property type="evidence" value="ECO:0007669"/>
    <property type="project" value="TreeGrafter"/>
</dbReference>
<dbReference type="Pfam" id="PF06644">
    <property type="entry name" value="ATP11"/>
    <property type="match status" value="1"/>
</dbReference>
<keyword evidence="3" id="KW-0809">Transit peptide</keyword>
<sequence length="334" mass="37623">MSTPRVFNIGGPFLSRNVWSSQAPYRCYQRRWAQVHDVRFVASHQSANSVQEKYRAKLEQKAREKGLKSVDDLKEEYQDSIKELRQKATVPGANAPLSAQAPPTPEKVDTTIPYQEPPPPSSQTAVSPNETASPPVKKSSKDGVKSLDSFIDVEKTSALPPKEIESIWRLRHVQDGQSLCAIMKADTFSRIAATAKKHPQFILPLPREGQGAEIHFLQWTFPSQSTATVMFTHLAEFKLRGEYAQPHTIVTHHLDLAAKNNVVLLEGRVTENKGLTVDEGRWLLMCLQKFYGFEALSDRAAESKERRQRLMRQFSGGDEGFKVEELLEEAEKVP</sequence>
<comment type="subcellular location">
    <subcellularLocation>
        <location evidence="1">Mitochondrion</location>
    </subcellularLocation>
</comment>
<dbReference type="InterPro" id="IPR010591">
    <property type="entry name" value="ATP11"/>
</dbReference>
<evidence type="ECO:0000256" key="2">
    <source>
        <dbReference type="ARBA" id="ARBA00009116"/>
    </source>
</evidence>
<evidence type="ECO:0000256" key="3">
    <source>
        <dbReference type="ARBA" id="ARBA00022946"/>
    </source>
</evidence>
<comment type="similarity">
    <text evidence="2">Belongs to the ATP11 family.</text>
</comment>
<feature type="region of interest" description="Disordered" evidence="5">
    <location>
        <begin position="89"/>
        <end position="143"/>
    </location>
</feature>
<dbReference type="PANTHER" id="PTHR13126:SF0">
    <property type="entry name" value="ATP SYNTHASE MITOCHONDRIAL F1 COMPLEX ASSEMBLY FACTOR 1"/>
    <property type="match status" value="1"/>
</dbReference>
<evidence type="ECO:0000256" key="5">
    <source>
        <dbReference type="SAM" id="MobiDB-lite"/>
    </source>
</evidence>
<dbReference type="GO" id="GO:0005739">
    <property type="term" value="C:mitochondrion"/>
    <property type="evidence" value="ECO:0007669"/>
    <property type="project" value="UniProtKB-SubCell"/>
</dbReference>
<dbReference type="Proteomes" id="UP001310890">
    <property type="component" value="Unassembled WGS sequence"/>
</dbReference>
<dbReference type="PANTHER" id="PTHR13126">
    <property type="entry name" value="CHAPERONE ATP11"/>
    <property type="match status" value="1"/>
</dbReference>
<evidence type="ECO:0000256" key="4">
    <source>
        <dbReference type="ARBA" id="ARBA00023128"/>
    </source>
</evidence>
<dbReference type="AlphaFoldDB" id="A0AAN7YNV6"/>
<gene>
    <name evidence="6" type="ORF">LTR62_004857</name>
</gene>
<reference evidence="6" key="1">
    <citation type="submission" date="2023-08" db="EMBL/GenBank/DDBJ databases">
        <title>Black Yeasts Isolated from many extreme environments.</title>
        <authorList>
            <person name="Coleine C."/>
            <person name="Stajich J.E."/>
            <person name="Selbmann L."/>
        </authorList>
    </citation>
    <scope>NUCLEOTIDE SEQUENCE</scope>
    <source>
        <strain evidence="6">CCFEE 5401</strain>
    </source>
</reference>
<evidence type="ECO:0000313" key="7">
    <source>
        <dbReference type="Proteomes" id="UP001310890"/>
    </source>
</evidence>
<feature type="compositionally biased region" description="Polar residues" evidence="5">
    <location>
        <begin position="122"/>
        <end position="132"/>
    </location>
</feature>
<proteinExistence type="inferred from homology"/>
<evidence type="ECO:0000313" key="6">
    <source>
        <dbReference type="EMBL" id="KAK5111561.1"/>
    </source>
</evidence>
<dbReference type="EMBL" id="JAVRRL010000038">
    <property type="protein sequence ID" value="KAK5111561.1"/>
    <property type="molecule type" value="Genomic_DNA"/>
</dbReference>
<organism evidence="6 7">
    <name type="scientific">Meristemomyces frigidus</name>
    <dbReference type="NCBI Taxonomy" id="1508187"/>
    <lineage>
        <taxon>Eukaryota</taxon>
        <taxon>Fungi</taxon>
        <taxon>Dikarya</taxon>
        <taxon>Ascomycota</taxon>
        <taxon>Pezizomycotina</taxon>
        <taxon>Dothideomycetes</taxon>
        <taxon>Dothideomycetidae</taxon>
        <taxon>Mycosphaerellales</taxon>
        <taxon>Teratosphaeriaceae</taxon>
        <taxon>Meristemomyces</taxon>
    </lineage>
</organism>
<keyword evidence="4" id="KW-0496">Mitochondrion</keyword>
<name>A0AAN7YNV6_9PEZI</name>
<comment type="caution">
    <text evidence="6">The sequence shown here is derived from an EMBL/GenBank/DDBJ whole genome shotgun (WGS) entry which is preliminary data.</text>
</comment>
<evidence type="ECO:0000256" key="1">
    <source>
        <dbReference type="ARBA" id="ARBA00004173"/>
    </source>
</evidence>
<protein>
    <submittedName>
        <fullName evidence="6">Uncharacterized protein</fullName>
    </submittedName>
</protein>
<accession>A0AAN7YNV6</accession>